<evidence type="ECO:0000259" key="3">
    <source>
        <dbReference type="Pfam" id="PF10099"/>
    </source>
</evidence>
<name>A0A9E8MLS2_9MICO</name>
<feature type="region of interest" description="Disordered" evidence="1">
    <location>
        <begin position="1"/>
        <end position="32"/>
    </location>
</feature>
<gene>
    <name evidence="4" type="ORF">OVN18_02855</name>
</gene>
<evidence type="ECO:0000256" key="2">
    <source>
        <dbReference type="SAM" id="Phobius"/>
    </source>
</evidence>
<dbReference type="GO" id="GO:0005886">
    <property type="term" value="C:plasma membrane"/>
    <property type="evidence" value="ECO:0007669"/>
    <property type="project" value="InterPro"/>
</dbReference>
<protein>
    <submittedName>
        <fullName evidence="4">Anti-sigma factor</fullName>
    </submittedName>
</protein>
<feature type="domain" description="Anti-sigma K factor RskA C-terminal" evidence="3">
    <location>
        <begin position="99"/>
        <end position="234"/>
    </location>
</feature>
<dbReference type="AlphaFoldDB" id="A0A9E8MLS2"/>
<dbReference type="RefSeq" id="WP_267781784.1">
    <property type="nucleotide sequence ID" value="NZ_CP113089.1"/>
</dbReference>
<dbReference type="PANTHER" id="PTHR37461">
    <property type="entry name" value="ANTI-SIGMA-K FACTOR RSKA"/>
    <property type="match status" value="1"/>
</dbReference>
<dbReference type="Pfam" id="PF10099">
    <property type="entry name" value="RskA_C"/>
    <property type="match status" value="1"/>
</dbReference>
<evidence type="ECO:0000313" key="5">
    <source>
        <dbReference type="Proteomes" id="UP001164706"/>
    </source>
</evidence>
<dbReference type="Proteomes" id="UP001164706">
    <property type="component" value="Chromosome"/>
</dbReference>
<evidence type="ECO:0000313" key="4">
    <source>
        <dbReference type="EMBL" id="WAB81975.1"/>
    </source>
</evidence>
<feature type="transmembrane region" description="Helical" evidence="2">
    <location>
        <begin position="96"/>
        <end position="120"/>
    </location>
</feature>
<keyword evidence="2" id="KW-0472">Membrane</keyword>
<dbReference type="PANTHER" id="PTHR37461:SF1">
    <property type="entry name" value="ANTI-SIGMA-K FACTOR RSKA"/>
    <property type="match status" value="1"/>
</dbReference>
<dbReference type="KEGG" id="mdb:OVN18_02855"/>
<organism evidence="4 5">
    <name type="scientific">Microcella daejeonensis</name>
    <dbReference type="NCBI Taxonomy" id="2994971"/>
    <lineage>
        <taxon>Bacteria</taxon>
        <taxon>Bacillati</taxon>
        <taxon>Actinomycetota</taxon>
        <taxon>Actinomycetes</taxon>
        <taxon>Micrococcales</taxon>
        <taxon>Microbacteriaceae</taxon>
        <taxon>Microcella</taxon>
    </lineage>
</organism>
<proteinExistence type="predicted"/>
<keyword evidence="2" id="KW-0812">Transmembrane</keyword>
<accession>A0A9E8MLS2</accession>
<dbReference type="GO" id="GO:0006417">
    <property type="term" value="P:regulation of translation"/>
    <property type="evidence" value="ECO:0007669"/>
    <property type="project" value="TreeGrafter"/>
</dbReference>
<keyword evidence="2" id="KW-1133">Transmembrane helix</keyword>
<dbReference type="EMBL" id="CP113089">
    <property type="protein sequence ID" value="WAB81975.1"/>
    <property type="molecule type" value="Genomic_DNA"/>
</dbReference>
<feature type="compositionally biased region" description="Low complexity" evidence="1">
    <location>
        <begin position="7"/>
        <end position="24"/>
    </location>
</feature>
<dbReference type="InterPro" id="IPR018764">
    <property type="entry name" value="RskA_C"/>
</dbReference>
<keyword evidence="5" id="KW-1185">Reference proteome</keyword>
<reference evidence="4" key="1">
    <citation type="submission" date="2022-11" db="EMBL/GenBank/DDBJ databases">
        <title>Description of Microcella daejonensis nov. sp, isolated from riverside soil.</title>
        <authorList>
            <person name="Molina K.M."/>
            <person name="Kim S.B."/>
        </authorList>
    </citation>
    <scope>NUCLEOTIDE SEQUENCE</scope>
    <source>
        <strain evidence="4">MMS21-STM12</strain>
    </source>
</reference>
<evidence type="ECO:0000256" key="1">
    <source>
        <dbReference type="SAM" id="MobiDB-lite"/>
    </source>
</evidence>
<sequence>MSRPDPSSAAHEGGAPGAAESEFAMTEFDDMQYDDELSDTATALGLALPPVAPGPAMKAQLMARVASTPQLPAVEAAPVVGRAERAARARWFQRPAAVLTAAAAAVALFAAGVVAGGALAPSATDEQQLAAIVAAPDVSTTAAGVTGGGSTTLVSSASLGVSAMVFDGLPTLSSDEAYALWYIDAEGTADAAGLFSTGSDDTVVAVLDGTFEPGTVVGVTVEPSGGSPAPTTQPLVVIATEA</sequence>
<dbReference type="InterPro" id="IPR051474">
    <property type="entry name" value="Anti-sigma-K/W_factor"/>
</dbReference>
<dbReference type="GO" id="GO:0016989">
    <property type="term" value="F:sigma factor antagonist activity"/>
    <property type="evidence" value="ECO:0007669"/>
    <property type="project" value="TreeGrafter"/>
</dbReference>